<dbReference type="InterPro" id="IPR000182">
    <property type="entry name" value="GNAT_dom"/>
</dbReference>
<dbReference type="KEGG" id="nah:F5544_42185"/>
<gene>
    <name evidence="3" type="ORF">F5544_42185</name>
</gene>
<feature type="region of interest" description="Disordered" evidence="1">
    <location>
        <begin position="1"/>
        <end position="22"/>
    </location>
</feature>
<dbReference type="GO" id="GO:0016747">
    <property type="term" value="F:acyltransferase activity, transferring groups other than amino-acyl groups"/>
    <property type="evidence" value="ECO:0007669"/>
    <property type="project" value="InterPro"/>
</dbReference>
<dbReference type="PANTHER" id="PTHR43072">
    <property type="entry name" value="N-ACETYLTRANSFERASE"/>
    <property type="match status" value="1"/>
</dbReference>
<dbReference type="Proteomes" id="UP000503540">
    <property type="component" value="Chromosome"/>
</dbReference>
<dbReference type="CDD" id="cd04301">
    <property type="entry name" value="NAT_SF"/>
    <property type="match status" value="1"/>
</dbReference>
<dbReference type="Pfam" id="PF24551">
    <property type="entry name" value="SH3_Rv0428c"/>
    <property type="match status" value="1"/>
</dbReference>
<dbReference type="InterPro" id="IPR056934">
    <property type="entry name" value="SH3_Rv0428c"/>
</dbReference>
<accession>A0A6G9YTB1</accession>
<dbReference type="AlphaFoldDB" id="A0A6G9YTB1"/>
<dbReference type="EMBL" id="CP046172">
    <property type="protein sequence ID" value="QIS16246.1"/>
    <property type="molecule type" value="Genomic_DNA"/>
</dbReference>
<keyword evidence="4" id="KW-1185">Reference proteome</keyword>
<evidence type="ECO:0000259" key="2">
    <source>
        <dbReference type="PROSITE" id="PS51186"/>
    </source>
</evidence>
<feature type="domain" description="N-acetyltransferase" evidence="2">
    <location>
        <begin position="215"/>
        <end position="364"/>
    </location>
</feature>
<sequence>MCWSGAMPARRRRRSSETVGAHRDSAGFRVPFPIRSAMTTEPDIPLGRRVVLRYLLPAGYPQSMTDVIGELISLDPPTVRAADGSVVSVAYDRVVALKALGPRPIRTGEIRALESAAAYAWPGIEQAWIDGWLVRAGHGYTRRANSAVPLGNSDGPAVLAAETVRRIGEWYGARGLPPQLALPDRLAQTPPGWQAGEEVQVLAIDIENFVLPQGPSMVRVAPELDEAWLRLYRTQGGAVAAQEFSVPVEVIAAVHDGAVGFASLGLPEPIAVGRGAITTASDGRRWIGLTCVAVSVDHRRRGLGTLVCAELIRWGSKNGATHAYLQVESYNTGAIALYRDMGFLEHHTYRYATPDDAAAPAEIR</sequence>
<dbReference type="PROSITE" id="PS51186">
    <property type="entry name" value="GNAT"/>
    <property type="match status" value="1"/>
</dbReference>
<dbReference type="InterPro" id="IPR016181">
    <property type="entry name" value="Acyl_CoA_acyltransferase"/>
</dbReference>
<dbReference type="Gene3D" id="3.40.630.30">
    <property type="match status" value="1"/>
</dbReference>
<dbReference type="Pfam" id="PF24553">
    <property type="entry name" value="Rv0428c_C"/>
    <property type="match status" value="1"/>
</dbReference>
<proteinExistence type="predicted"/>
<dbReference type="InterPro" id="IPR056935">
    <property type="entry name" value="Rv0428c-like_C"/>
</dbReference>
<dbReference type="SUPFAM" id="SSF55729">
    <property type="entry name" value="Acyl-CoA N-acyltransferases (Nat)"/>
    <property type="match status" value="1"/>
</dbReference>
<name>A0A6G9YTB1_9NOCA</name>
<organism evidence="3 4">
    <name type="scientific">Nocardia arthritidis</name>
    <dbReference type="NCBI Taxonomy" id="228602"/>
    <lineage>
        <taxon>Bacteria</taxon>
        <taxon>Bacillati</taxon>
        <taxon>Actinomycetota</taxon>
        <taxon>Actinomycetes</taxon>
        <taxon>Mycobacteriales</taxon>
        <taxon>Nocardiaceae</taxon>
        <taxon>Nocardia</taxon>
    </lineage>
</organism>
<evidence type="ECO:0000313" key="4">
    <source>
        <dbReference type="Proteomes" id="UP000503540"/>
    </source>
</evidence>
<keyword evidence="3" id="KW-0808">Transferase</keyword>
<reference evidence="3 4" key="1">
    <citation type="journal article" date="2019" name="ACS Chem. Biol.">
        <title>Identification and Mobilization of a Cryptic Antibiotic Biosynthesis Gene Locus from a Human-Pathogenic Nocardia Isolate.</title>
        <authorList>
            <person name="Herisse M."/>
            <person name="Ishida K."/>
            <person name="Porter J.L."/>
            <person name="Howden B."/>
            <person name="Hertweck C."/>
            <person name="Stinear T.P."/>
            <person name="Pidot S.J."/>
        </authorList>
    </citation>
    <scope>NUCLEOTIDE SEQUENCE [LARGE SCALE GENOMIC DNA]</scope>
    <source>
        <strain evidence="3 4">AUSMDU00012717</strain>
    </source>
</reference>
<protein>
    <submittedName>
        <fullName evidence="3">GNAT family N-acetyltransferase</fullName>
    </submittedName>
</protein>
<evidence type="ECO:0000313" key="3">
    <source>
        <dbReference type="EMBL" id="QIS16246.1"/>
    </source>
</evidence>
<evidence type="ECO:0000256" key="1">
    <source>
        <dbReference type="SAM" id="MobiDB-lite"/>
    </source>
</evidence>